<dbReference type="RefSeq" id="WP_136529009.1">
    <property type="nucleotide sequence ID" value="NZ_STGX01000004.1"/>
</dbReference>
<dbReference type="AlphaFoldDB" id="A0A4V4HPI8"/>
<evidence type="ECO:0000256" key="1">
    <source>
        <dbReference type="SAM" id="MobiDB-lite"/>
    </source>
</evidence>
<keyword evidence="4" id="KW-1185">Reference proteome</keyword>
<dbReference type="Proteomes" id="UP000305792">
    <property type="component" value="Unassembled WGS sequence"/>
</dbReference>
<evidence type="ECO:0008006" key="5">
    <source>
        <dbReference type="Google" id="ProtNLM"/>
    </source>
</evidence>
<reference evidence="3 4" key="1">
    <citation type="journal article" date="2018" name="Int. J. Syst. Evol. Microbiol.">
        <title>Glycomyces paridis sp. nov., isolated from the medicinal plant Paris polyphylla.</title>
        <authorList>
            <person name="Fang X.M."/>
            <person name="Bai J.L."/>
            <person name="Su J."/>
            <person name="Zhao L.L."/>
            <person name="Liu H.Y."/>
            <person name="Ma B.P."/>
            <person name="Zhang Y.Q."/>
            <person name="Yu L.Y."/>
        </authorList>
    </citation>
    <scope>NUCLEOTIDE SEQUENCE [LARGE SCALE GENOMIC DNA]</scope>
    <source>
        <strain evidence="3 4">CPCC 204357</strain>
    </source>
</reference>
<name>A0A4V4HPI8_9ACTN</name>
<comment type="caution">
    <text evidence="3">The sequence shown here is derived from an EMBL/GenBank/DDBJ whole genome shotgun (WGS) entry which is preliminary data.</text>
</comment>
<sequence length="401" mass="41902">MSDQWSEHGSDINAYKEDKPPESTTEAIKAFGTMPLFGGMLKGMYDNLQGINEGGGDEIFGGVVGAAASVADFGLKLADMTGKMGAAGQSPLSFLGANFIIDLLLAYIEPLDDLLKEVAGDAEEMQNQIDDWEMVKVALHELSGEVAEKAATALQSWGGAAANGASKSVAALCYTIDALSDQADVIQRGLAWAQALANLIYEVIKGILAALLEELLYAGAIALASSTFTFGGSIGAFIAWAVKGILRALLKALKKVFTTKGIYGVLLGALVAATAASARTLFGEGFDRGGNAGAVEANLDAGLAVDLEELTTAKASFVAQSGNAADISDKIKEIAGGEMTWGICGLFFAGSYNDNTATYEQDVQFVSITLADHGDKMQQVRDTYEGTDRTIHDDLHAVAEG</sequence>
<feature type="transmembrane region" description="Helical" evidence="2">
    <location>
        <begin position="262"/>
        <end position="282"/>
    </location>
</feature>
<accession>A0A4V4HPI8</accession>
<keyword evidence="2" id="KW-0812">Transmembrane</keyword>
<proteinExistence type="predicted"/>
<protein>
    <recommendedName>
        <fullName evidence="5">WXG100 family type VII secretion target</fullName>
    </recommendedName>
</protein>
<dbReference type="EMBL" id="STGX01000004">
    <property type="protein sequence ID" value="THV30136.1"/>
    <property type="molecule type" value="Genomic_DNA"/>
</dbReference>
<keyword evidence="2" id="KW-0472">Membrane</keyword>
<organism evidence="3 4">
    <name type="scientific">Glycomyces paridis</name>
    <dbReference type="NCBI Taxonomy" id="2126555"/>
    <lineage>
        <taxon>Bacteria</taxon>
        <taxon>Bacillati</taxon>
        <taxon>Actinomycetota</taxon>
        <taxon>Actinomycetes</taxon>
        <taxon>Glycomycetales</taxon>
        <taxon>Glycomycetaceae</taxon>
        <taxon>Glycomyces</taxon>
    </lineage>
</organism>
<dbReference type="OrthoDB" id="5180306at2"/>
<evidence type="ECO:0000313" key="3">
    <source>
        <dbReference type="EMBL" id="THV30136.1"/>
    </source>
</evidence>
<feature type="transmembrane region" description="Helical" evidence="2">
    <location>
        <begin position="215"/>
        <end position="242"/>
    </location>
</feature>
<gene>
    <name evidence="3" type="ORF">E9998_07100</name>
</gene>
<feature type="compositionally biased region" description="Basic and acidic residues" evidence="1">
    <location>
        <begin position="1"/>
        <end position="21"/>
    </location>
</feature>
<keyword evidence="2" id="KW-1133">Transmembrane helix</keyword>
<evidence type="ECO:0000313" key="4">
    <source>
        <dbReference type="Proteomes" id="UP000305792"/>
    </source>
</evidence>
<evidence type="ECO:0000256" key="2">
    <source>
        <dbReference type="SAM" id="Phobius"/>
    </source>
</evidence>
<feature type="region of interest" description="Disordered" evidence="1">
    <location>
        <begin position="1"/>
        <end position="24"/>
    </location>
</feature>